<dbReference type="InterPro" id="IPR010730">
    <property type="entry name" value="HET"/>
</dbReference>
<dbReference type="Pfam" id="PF06985">
    <property type="entry name" value="HET"/>
    <property type="match status" value="1"/>
</dbReference>
<name>A0A2J6R2I1_HYAVF</name>
<dbReference type="Proteomes" id="UP000235786">
    <property type="component" value="Unassembled WGS sequence"/>
</dbReference>
<dbReference type="PANTHER" id="PTHR24148">
    <property type="entry name" value="ANKYRIN REPEAT DOMAIN-CONTAINING PROTEIN 39 HOMOLOG-RELATED"/>
    <property type="match status" value="1"/>
</dbReference>
<evidence type="ECO:0000313" key="3">
    <source>
        <dbReference type="Proteomes" id="UP000235786"/>
    </source>
</evidence>
<keyword evidence="3" id="KW-1185">Reference proteome</keyword>
<proteinExistence type="predicted"/>
<evidence type="ECO:0000259" key="1">
    <source>
        <dbReference type="Pfam" id="PF06985"/>
    </source>
</evidence>
<feature type="domain" description="Heterokaryon incompatibility" evidence="1">
    <location>
        <begin position="85"/>
        <end position="263"/>
    </location>
</feature>
<dbReference type="OrthoDB" id="2157530at2759"/>
<dbReference type="InterPro" id="IPR052895">
    <property type="entry name" value="HetReg/Transcr_Mod"/>
</dbReference>
<evidence type="ECO:0000313" key="2">
    <source>
        <dbReference type="EMBL" id="PMD32718.1"/>
    </source>
</evidence>
<gene>
    <name evidence="2" type="ORF">L207DRAFT_639977</name>
</gene>
<reference evidence="2 3" key="1">
    <citation type="submission" date="2016-04" db="EMBL/GenBank/DDBJ databases">
        <title>A degradative enzymes factory behind the ericoid mycorrhizal symbiosis.</title>
        <authorList>
            <consortium name="DOE Joint Genome Institute"/>
            <person name="Martino E."/>
            <person name="Morin E."/>
            <person name="Grelet G."/>
            <person name="Kuo A."/>
            <person name="Kohler A."/>
            <person name="Daghino S."/>
            <person name="Barry K."/>
            <person name="Choi C."/>
            <person name="Cichocki N."/>
            <person name="Clum A."/>
            <person name="Copeland A."/>
            <person name="Hainaut M."/>
            <person name="Haridas S."/>
            <person name="Labutti K."/>
            <person name="Lindquist E."/>
            <person name="Lipzen A."/>
            <person name="Khouja H.-R."/>
            <person name="Murat C."/>
            <person name="Ohm R."/>
            <person name="Olson A."/>
            <person name="Spatafora J."/>
            <person name="Veneault-Fourrey C."/>
            <person name="Henrissat B."/>
            <person name="Grigoriev I."/>
            <person name="Martin F."/>
            <person name="Perotto S."/>
        </authorList>
    </citation>
    <scope>NUCLEOTIDE SEQUENCE [LARGE SCALE GENOMIC DNA]</scope>
    <source>
        <strain evidence="2 3">F</strain>
    </source>
</reference>
<dbReference type="EMBL" id="KZ613958">
    <property type="protein sequence ID" value="PMD32718.1"/>
    <property type="molecule type" value="Genomic_DNA"/>
</dbReference>
<dbReference type="AlphaFoldDB" id="A0A2J6R2I1"/>
<accession>A0A2J6R2I1</accession>
<dbReference type="PANTHER" id="PTHR24148:SF73">
    <property type="entry name" value="HET DOMAIN PROTEIN (AFU_ORTHOLOGUE AFUA_8G01020)"/>
    <property type="match status" value="1"/>
</dbReference>
<organism evidence="2 3">
    <name type="scientific">Hyaloscypha variabilis (strain UAMH 11265 / GT02V1 / F)</name>
    <name type="common">Meliniomyces variabilis</name>
    <dbReference type="NCBI Taxonomy" id="1149755"/>
    <lineage>
        <taxon>Eukaryota</taxon>
        <taxon>Fungi</taxon>
        <taxon>Dikarya</taxon>
        <taxon>Ascomycota</taxon>
        <taxon>Pezizomycotina</taxon>
        <taxon>Leotiomycetes</taxon>
        <taxon>Helotiales</taxon>
        <taxon>Hyaloscyphaceae</taxon>
        <taxon>Hyaloscypha</taxon>
        <taxon>Hyaloscypha variabilis</taxon>
    </lineage>
</organism>
<sequence>MSSDPSISSDLDSQPTSQWEACIRSISRTSANPAAPSIANPYFDYVPLELRSHDIRLFSLFPADNFADEITGGLFHASLDSPPPYETVSYVWGDASICENIQLRYISSRSHPKHGTHEESFTCVPVTTNLALLLRNLRHSVISRLLWIDAICINQYDNDEKGHQVQLMATIYKLGARSTVWLGEERAGSTNALHLVDNCVQMAHPAIFIGEAEDEQSNESYDSDDREEHQQEEPLYLTRTECECLKSILDHRDIWFRIWILQEIIFAPKLVLMCGSDVLPWDSLAAFLRVVRSAKSFFETKSVEHALLMDKQRRIFQAQGKRKITEGTLLSLLGTTESFRSSDGRDKLYALLNITNDHLGIVPDYTISAEEMWISAVKVFIRSEKQLIPFREQPLIFPSEIQSLRELPSWLNLATADGTILQSSSSRLTGDEGNHALISSDVPSELLNELSVESILLFKFGDNWQRRISFHDLVHKKRTRNFRGFSRLFLDAVLSRGDVLEDSSRFRVILQELLCDNLWAINHSEPGCFTIEESRQAREMCEATIRCKGDEHCHYLSVFAWEPFRVHGNLVNILLDHHMIITESGIIAVLPPTLIEGDELHIVLGSPAVLVLRPISKIEERYKAISEGFVYLPCIQRKYVPPKTTVLGLLSRIVPIEECRYREMGLGEPSRITLI</sequence>
<protein>
    <recommendedName>
        <fullName evidence="1">Heterokaryon incompatibility domain-containing protein</fullName>
    </recommendedName>
</protein>